<dbReference type="EMBL" id="AP014938">
    <property type="protein sequence ID" value="BAS20338.1"/>
    <property type="molecule type" value="Genomic_DNA"/>
</dbReference>
<dbReference type="PATRIC" id="fig|43675.28.peg.1122"/>
<organism evidence="1">
    <name type="scientific">Rothia mucilaginosa</name>
    <dbReference type="NCBI Taxonomy" id="43675"/>
    <lineage>
        <taxon>Bacteria</taxon>
        <taxon>Bacillati</taxon>
        <taxon>Actinomycetota</taxon>
        <taxon>Actinomycetes</taxon>
        <taxon>Micrococcales</taxon>
        <taxon>Micrococcaceae</taxon>
        <taxon>Rothia</taxon>
    </lineage>
</organism>
<reference evidence="2" key="1">
    <citation type="submission" date="2015-08" db="EMBL/GenBank/DDBJ databases">
        <title>Complete genome sequence of Rothia mucilaginosa strain NUM-Rm6536.</title>
        <authorList>
            <person name="Nambu T."/>
        </authorList>
    </citation>
    <scope>NUCLEOTIDE SEQUENCE [LARGE SCALE GENOMIC DNA]</scope>
    <source>
        <strain evidence="2">NUM-Rm6536</strain>
    </source>
</reference>
<proteinExistence type="predicted"/>
<dbReference type="AlphaFoldDB" id="A0A0K2RZS8"/>
<evidence type="ECO:0000313" key="1">
    <source>
        <dbReference type="EMBL" id="BAS20338.1"/>
    </source>
</evidence>
<dbReference type="Proteomes" id="UP000066203">
    <property type="component" value="Chromosome"/>
</dbReference>
<gene>
    <name evidence="1" type="ORF">RM6536_1091</name>
</gene>
<evidence type="ECO:0000313" key="2">
    <source>
        <dbReference type="Proteomes" id="UP000066203"/>
    </source>
</evidence>
<name>A0A0K2RZS8_9MICC</name>
<protein>
    <submittedName>
        <fullName evidence="1">Uncharacterized protein</fullName>
    </submittedName>
</protein>
<dbReference type="RefSeq" id="WP_060824379.1">
    <property type="nucleotide sequence ID" value="NZ_AP014938.1"/>
</dbReference>
<sequence>MTTPNLSATDLRTSEEARDLQTLLFIDLHTSLGAEPEGIPEAERLNESDCHDIHLDLHEEDAEPSPFDGIGITLTEPSLVARFRGVRRDLEREIAGDMCTVEQARRYLEHLEIVLLLEQDGDTPSRSF</sequence>
<accession>A0A0K2RZS8</accession>